<gene>
    <name evidence="7" type="ORF">SERLA73DRAFT_98763</name>
</gene>
<keyword evidence="3" id="KW-0677">Repeat</keyword>
<name>F8QFY9_SERL3</name>
<dbReference type="PANTHER" id="PTHR10253">
    <property type="entry name" value="POLYCOMB PROTEIN"/>
    <property type="match status" value="1"/>
</dbReference>
<dbReference type="Pfam" id="PF00400">
    <property type="entry name" value="WD40"/>
    <property type="match status" value="2"/>
</dbReference>
<keyword evidence="5" id="KW-0804">Transcription</keyword>
<dbReference type="STRING" id="936435.F8QFY9"/>
<reference evidence="8" key="1">
    <citation type="journal article" date="2011" name="Science">
        <title>The plant cell wall-decomposing machinery underlies the functional diversity of forest fungi.</title>
        <authorList>
            <person name="Eastwood D.C."/>
            <person name="Floudas D."/>
            <person name="Binder M."/>
            <person name="Majcherczyk A."/>
            <person name="Schneider P."/>
            <person name="Aerts A."/>
            <person name="Asiegbu F.O."/>
            <person name="Baker S.E."/>
            <person name="Barry K."/>
            <person name="Bendiksby M."/>
            <person name="Blumentritt M."/>
            <person name="Coutinho P.M."/>
            <person name="Cullen D."/>
            <person name="de Vries R.P."/>
            <person name="Gathman A."/>
            <person name="Goodell B."/>
            <person name="Henrissat B."/>
            <person name="Ihrmark K."/>
            <person name="Kauserud H."/>
            <person name="Kohler A."/>
            <person name="LaButti K."/>
            <person name="Lapidus A."/>
            <person name="Lavin J.L."/>
            <person name="Lee Y.-H."/>
            <person name="Lindquist E."/>
            <person name="Lilly W."/>
            <person name="Lucas S."/>
            <person name="Morin E."/>
            <person name="Murat C."/>
            <person name="Oguiza J.A."/>
            <person name="Park J."/>
            <person name="Pisabarro A.G."/>
            <person name="Riley R."/>
            <person name="Rosling A."/>
            <person name="Salamov A."/>
            <person name="Schmidt O."/>
            <person name="Schmutz J."/>
            <person name="Skrede I."/>
            <person name="Stenlid J."/>
            <person name="Wiebenga A."/>
            <person name="Xie X."/>
            <person name="Kuees U."/>
            <person name="Hibbett D.S."/>
            <person name="Hoffmeister D."/>
            <person name="Hoegberg N."/>
            <person name="Martin F."/>
            <person name="Grigoriev I.V."/>
            <person name="Watkinson S.C."/>
        </authorList>
    </citation>
    <scope>NUCLEOTIDE SEQUENCE [LARGE SCALE GENOMIC DNA]</scope>
    <source>
        <strain evidence="8">strain S7.3</strain>
    </source>
</reference>
<feature type="repeat" description="WD" evidence="6">
    <location>
        <begin position="229"/>
        <end position="262"/>
    </location>
</feature>
<keyword evidence="8" id="KW-1185">Reference proteome</keyword>
<dbReference type="InterPro" id="IPR051243">
    <property type="entry name" value="PcG_WD-repeat"/>
</dbReference>
<organism evidence="8">
    <name type="scientific">Serpula lacrymans var. lacrymans (strain S7.3)</name>
    <name type="common">Dry rot fungus</name>
    <dbReference type="NCBI Taxonomy" id="936435"/>
    <lineage>
        <taxon>Eukaryota</taxon>
        <taxon>Fungi</taxon>
        <taxon>Dikarya</taxon>
        <taxon>Basidiomycota</taxon>
        <taxon>Agaricomycotina</taxon>
        <taxon>Agaricomycetes</taxon>
        <taxon>Agaricomycetidae</taxon>
        <taxon>Boletales</taxon>
        <taxon>Coniophorineae</taxon>
        <taxon>Serpulaceae</taxon>
        <taxon>Serpula</taxon>
    </lineage>
</organism>
<dbReference type="InterPro" id="IPR036322">
    <property type="entry name" value="WD40_repeat_dom_sf"/>
</dbReference>
<dbReference type="SUPFAM" id="SSF50978">
    <property type="entry name" value="WD40 repeat-like"/>
    <property type="match status" value="1"/>
</dbReference>
<evidence type="ECO:0000256" key="5">
    <source>
        <dbReference type="ARBA" id="ARBA00023163"/>
    </source>
</evidence>
<dbReference type="OMA" id="KIWRIPP"/>
<dbReference type="InParanoid" id="F8QFY9"/>
<keyword evidence="4" id="KW-0805">Transcription regulation</keyword>
<dbReference type="AlphaFoldDB" id="F8QFY9"/>
<evidence type="ECO:0000313" key="7">
    <source>
        <dbReference type="EMBL" id="EGN92737.1"/>
    </source>
</evidence>
<evidence type="ECO:0000256" key="2">
    <source>
        <dbReference type="ARBA" id="ARBA00022574"/>
    </source>
</evidence>
<dbReference type="eggNOG" id="KOG1034">
    <property type="taxonomic scope" value="Eukaryota"/>
</dbReference>
<sequence length="494" mass="54508">MDSEVTQEPWFRDRSRLHPFTLIGQLSTGGASSSALFPWVEDSLSTLWQGHLDDNNLKNDWMEMVHAWSGALAIGTKGALNVVSVSRSAKSFRVSLPVHGPGDHTVRSIAWALLHSVPFEPLILMSSESVLYIVNATRAHVAGYIRGHGGLITSIAVHPTLPHMVCTTSRDFTARIYDLTQSPDQGINHIPGSHKATDRLYGAPHGLRMVESEGKGIGRCTVVLMGSESGGHASSVLGAAFHPSLPLIATCGLDHAVKIWRLPLSVDEKQHREDRPVFSSSRIHKSRVLSVAWLDQDILLTHSAPVLVREEIGESVEFHYEDGIMAVWCWLGLDRYLPPGQPWSEKSVPGCKSDYRDSFSFKMLASASLPQETRDLRVYRMPTRDPLVIISLPSSIRLVNVIHLPKRKVQPFPLDKDVLAEATARQLDDGEEDEVVSVMGAQNSKPAMVEGWEIRVPNFTLESPQQVQHSIMGLNGSLLVAAGSKGTVWFWQTK</sequence>
<evidence type="ECO:0000256" key="6">
    <source>
        <dbReference type="PROSITE-ProRule" id="PRU00221"/>
    </source>
</evidence>
<dbReference type="InterPro" id="IPR015943">
    <property type="entry name" value="WD40/YVTN_repeat-like_dom_sf"/>
</dbReference>
<dbReference type="InterPro" id="IPR001680">
    <property type="entry name" value="WD40_rpt"/>
</dbReference>
<evidence type="ECO:0000313" key="8">
    <source>
        <dbReference type="Proteomes" id="UP000008063"/>
    </source>
</evidence>
<keyword evidence="2 6" id="KW-0853">WD repeat</keyword>
<dbReference type="EMBL" id="GL945499">
    <property type="protein sequence ID" value="EGN92737.1"/>
    <property type="molecule type" value="Genomic_DNA"/>
</dbReference>
<dbReference type="PROSITE" id="PS50294">
    <property type="entry name" value="WD_REPEATS_REGION"/>
    <property type="match status" value="1"/>
</dbReference>
<protein>
    <submittedName>
        <fullName evidence="7">Uncharacterized protein</fullName>
    </submittedName>
</protein>
<evidence type="ECO:0000256" key="1">
    <source>
        <dbReference type="ARBA" id="ARBA00008075"/>
    </source>
</evidence>
<dbReference type="Gene3D" id="2.130.10.10">
    <property type="entry name" value="YVTN repeat-like/Quinoprotein amine dehydrogenase"/>
    <property type="match status" value="1"/>
</dbReference>
<proteinExistence type="inferred from homology"/>
<dbReference type="PROSITE" id="PS50082">
    <property type="entry name" value="WD_REPEATS_2"/>
    <property type="match status" value="1"/>
</dbReference>
<dbReference type="Proteomes" id="UP000008063">
    <property type="component" value="Unassembled WGS sequence"/>
</dbReference>
<dbReference type="OrthoDB" id="7318948at2759"/>
<comment type="similarity">
    <text evidence="1">Belongs to the WD repeat ESC family.</text>
</comment>
<evidence type="ECO:0000256" key="4">
    <source>
        <dbReference type="ARBA" id="ARBA00023015"/>
    </source>
</evidence>
<dbReference type="SMART" id="SM00320">
    <property type="entry name" value="WD40"/>
    <property type="match status" value="3"/>
</dbReference>
<dbReference type="HOGENOM" id="CLU_035513_0_0_1"/>
<accession>F8QFY9</accession>
<evidence type="ECO:0000256" key="3">
    <source>
        <dbReference type="ARBA" id="ARBA00022737"/>
    </source>
</evidence>